<dbReference type="InterPro" id="IPR000477">
    <property type="entry name" value="RT_dom"/>
</dbReference>
<organism evidence="2 3">
    <name type="scientific">Eleusine coracana subsp. coracana</name>
    <dbReference type="NCBI Taxonomy" id="191504"/>
    <lineage>
        <taxon>Eukaryota</taxon>
        <taxon>Viridiplantae</taxon>
        <taxon>Streptophyta</taxon>
        <taxon>Embryophyta</taxon>
        <taxon>Tracheophyta</taxon>
        <taxon>Spermatophyta</taxon>
        <taxon>Magnoliopsida</taxon>
        <taxon>Liliopsida</taxon>
        <taxon>Poales</taxon>
        <taxon>Poaceae</taxon>
        <taxon>PACMAD clade</taxon>
        <taxon>Chloridoideae</taxon>
        <taxon>Cynodonteae</taxon>
        <taxon>Eleusininae</taxon>
        <taxon>Eleusine</taxon>
    </lineage>
</organism>
<dbReference type="EMBL" id="BQKI01000075">
    <property type="protein sequence ID" value="GJN20457.1"/>
    <property type="molecule type" value="Genomic_DNA"/>
</dbReference>
<evidence type="ECO:0000313" key="3">
    <source>
        <dbReference type="Proteomes" id="UP001054889"/>
    </source>
</evidence>
<comment type="caution">
    <text evidence="2">The sequence shown here is derived from an EMBL/GenBank/DDBJ whole genome shotgun (WGS) entry which is preliminary data.</text>
</comment>
<dbReference type="CDD" id="cd01650">
    <property type="entry name" value="RT_nLTR_like"/>
    <property type="match status" value="1"/>
</dbReference>
<reference evidence="2" key="1">
    <citation type="journal article" date="2018" name="DNA Res.">
        <title>Multiple hybrid de novo genome assembly of finger millet, an orphan allotetraploid crop.</title>
        <authorList>
            <person name="Hatakeyama M."/>
            <person name="Aluri S."/>
            <person name="Balachadran M.T."/>
            <person name="Sivarajan S.R."/>
            <person name="Patrignani A."/>
            <person name="Gruter S."/>
            <person name="Poveda L."/>
            <person name="Shimizu-Inatsugi R."/>
            <person name="Baeten J."/>
            <person name="Francoijs K.J."/>
            <person name="Nataraja K.N."/>
            <person name="Reddy Y.A.N."/>
            <person name="Phadnis S."/>
            <person name="Ravikumar R.L."/>
            <person name="Schlapbach R."/>
            <person name="Sreeman S.M."/>
            <person name="Shimizu K.K."/>
        </authorList>
    </citation>
    <scope>NUCLEOTIDE SEQUENCE</scope>
</reference>
<reference evidence="2" key="2">
    <citation type="submission" date="2021-12" db="EMBL/GenBank/DDBJ databases">
        <title>Resequencing data analysis of finger millet.</title>
        <authorList>
            <person name="Hatakeyama M."/>
            <person name="Aluri S."/>
            <person name="Balachadran M.T."/>
            <person name="Sivarajan S.R."/>
            <person name="Poveda L."/>
            <person name="Shimizu-Inatsugi R."/>
            <person name="Schlapbach R."/>
            <person name="Sreeman S.M."/>
            <person name="Shimizu K.K."/>
        </authorList>
    </citation>
    <scope>NUCLEOTIDE SEQUENCE</scope>
</reference>
<dbReference type="AlphaFoldDB" id="A0AAV5ED60"/>
<sequence length="230" mass="26259">MDKRRRHSSHPDLLHHRKLPQQLKETNIVLIPKKTNPTTPMDYRPINLCNVIYKLGAKSIANRITDHLPGYIHTSQSAFIQGRSINTNIILAQEIVYSFRIANWNNQRFMIKIDLAKAFDRLEWGFIEQALRHQGYTSQQGRSCNKMSKKRTPQCKTAQCYHTHNLRCNHCGWESDATQGCPSPLQAEAGALLLASNIAKALHYDNIMFCPDNQVLTSTANLDMNQMIGC</sequence>
<accession>A0AAV5ED60</accession>
<dbReference type="PANTHER" id="PTHR19446">
    <property type="entry name" value="REVERSE TRANSCRIPTASES"/>
    <property type="match status" value="1"/>
</dbReference>
<protein>
    <recommendedName>
        <fullName evidence="1">Reverse transcriptase domain-containing protein</fullName>
    </recommendedName>
</protein>
<dbReference type="Pfam" id="PF00078">
    <property type="entry name" value="RVT_1"/>
    <property type="match status" value="1"/>
</dbReference>
<evidence type="ECO:0000259" key="1">
    <source>
        <dbReference type="Pfam" id="PF00078"/>
    </source>
</evidence>
<evidence type="ECO:0000313" key="2">
    <source>
        <dbReference type="EMBL" id="GJN20457.1"/>
    </source>
</evidence>
<feature type="domain" description="Reverse transcriptase" evidence="1">
    <location>
        <begin position="31"/>
        <end position="152"/>
    </location>
</feature>
<name>A0AAV5ED60_ELECO</name>
<gene>
    <name evidence="2" type="primary">gb07838</name>
    <name evidence="2" type="ORF">PR202_gb07838</name>
</gene>
<dbReference type="Proteomes" id="UP001054889">
    <property type="component" value="Unassembled WGS sequence"/>
</dbReference>
<keyword evidence="3" id="KW-1185">Reference proteome</keyword>
<proteinExistence type="predicted"/>